<dbReference type="RefSeq" id="WP_147278782.1">
    <property type="nucleotide sequence ID" value="NZ_UGHV01000001.1"/>
</dbReference>
<feature type="chain" id="PRO_5017077105" evidence="1">
    <location>
        <begin position="20"/>
        <end position="135"/>
    </location>
</feature>
<evidence type="ECO:0000313" key="2">
    <source>
        <dbReference type="EMBL" id="STO97302.1"/>
    </source>
</evidence>
<organism evidence="2 3">
    <name type="scientific">Helicobacter canis</name>
    <dbReference type="NCBI Taxonomy" id="29419"/>
    <lineage>
        <taxon>Bacteria</taxon>
        <taxon>Pseudomonadati</taxon>
        <taxon>Campylobacterota</taxon>
        <taxon>Epsilonproteobacteria</taxon>
        <taxon>Campylobacterales</taxon>
        <taxon>Helicobacteraceae</taxon>
        <taxon>Helicobacter</taxon>
    </lineage>
</organism>
<keyword evidence="2" id="KW-0808">Transferase</keyword>
<dbReference type="OrthoDB" id="5363698at2"/>
<keyword evidence="1" id="KW-0732">Signal</keyword>
<gene>
    <name evidence="2" type="ORF">NCTC12410_01127</name>
</gene>
<evidence type="ECO:0000313" key="3">
    <source>
        <dbReference type="Proteomes" id="UP000254841"/>
    </source>
</evidence>
<accession>A0A377J490</accession>
<evidence type="ECO:0000256" key="1">
    <source>
        <dbReference type="SAM" id="SignalP"/>
    </source>
</evidence>
<name>A0A377J490_9HELI</name>
<dbReference type="GO" id="GO:0016757">
    <property type="term" value="F:glycosyltransferase activity"/>
    <property type="evidence" value="ECO:0007669"/>
    <property type="project" value="UniProtKB-KW"/>
</dbReference>
<proteinExistence type="predicted"/>
<sequence>MADLCALACLYLFARVYQALSLESTFSNGDSASGEQCGSVARYGKGTNTKFANLYHNAQSSHSPTANLRILEKENNQTELESNKLDSSVQVDCHATASAVSRNDSKNTICKKVDSRSEVQILNNSAQDPREMVAA</sequence>
<protein>
    <submittedName>
        <fullName evidence="2">Glycosyltransferase</fullName>
        <ecNumber evidence="2">2.4.1.-</ecNumber>
    </submittedName>
</protein>
<dbReference type="EMBL" id="UGHV01000001">
    <property type="protein sequence ID" value="STO97302.1"/>
    <property type="molecule type" value="Genomic_DNA"/>
</dbReference>
<dbReference type="AlphaFoldDB" id="A0A377J490"/>
<reference evidence="2 3" key="1">
    <citation type="submission" date="2018-06" db="EMBL/GenBank/DDBJ databases">
        <authorList>
            <consortium name="Pathogen Informatics"/>
            <person name="Doyle S."/>
        </authorList>
    </citation>
    <scope>NUCLEOTIDE SEQUENCE [LARGE SCALE GENOMIC DNA]</scope>
    <source>
        <strain evidence="2 3">NCTC12410</strain>
    </source>
</reference>
<dbReference type="Proteomes" id="UP000254841">
    <property type="component" value="Unassembled WGS sequence"/>
</dbReference>
<keyword evidence="2" id="KW-0328">Glycosyltransferase</keyword>
<dbReference type="EC" id="2.4.1.-" evidence="2"/>
<feature type="signal peptide" evidence="1">
    <location>
        <begin position="1"/>
        <end position="19"/>
    </location>
</feature>